<dbReference type="InterPro" id="IPR050534">
    <property type="entry name" value="Coronavir_polyprotein_1ab"/>
</dbReference>
<dbReference type="SUPFAM" id="SSF52980">
    <property type="entry name" value="Restriction endonuclease-like"/>
    <property type="match status" value="1"/>
</dbReference>
<evidence type="ECO:0000256" key="4">
    <source>
        <dbReference type="ARBA" id="ARBA00022806"/>
    </source>
</evidence>
<keyword evidence="2" id="KW-0547">Nucleotide-binding</keyword>
<dbReference type="CDD" id="cd18808">
    <property type="entry name" value="SF1_C_Upf1"/>
    <property type="match status" value="1"/>
</dbReference>
<dbReference type="Pfam" id="PF13086">
    <property type="entry name" value="AAA_11"/>
    <property type="match status" value="1"/>
</dbReference>
<keyword evidence="3" id="KW-0378">Hydrolase</keyword>
<dbReference type="KEGG" id="mrh:MycrhN_0897"/>
<keyword evidence="5" id="KW-0067">ATP-binding</keyword>
<dbReference type="InterPro" id="IPR027417">
    <property type="entry name" value="P-loop_NTPase"/>
</dbReference>
<dbReference type="Proteomes" id="UP000005442">
    <property type="component" value="Chromosome"/>
</dbReference>
<dbReference type="Gene3D" id="3.40.960.10">
    <property type="entry name" value="VSR Endonuclease"/>
    <property type="match status" value="1"/>
</dbReference>
<dbReference type="PATRIC" id="fig|710685.3.peg.903"/>
<feature type="coiled-coil region" evidence="6">
    <location>
        <begin position="974"/>
        <end position="1001"/>
    </location>
</feature>
<dbReference type="InterPro" id="IPR041679">
    <property type="entry name" value="DNA2/NAM7-like_C"/>
</dbReference>
<keyword evidence="4" id="KW-0347">Helicase</keyword>
<feature type="domain" description="DNA2/NAM7 helicase helicase" evidence="7">
    <location>
        <begin position="379"/>
        <end position="474"/>
    </location>
</feature>
<evidence type="ECO:0000259" key="9">
    <source>
        <dbReference type="Pfam" id="PF18741"/>
    </source>
</evidence>
<dbReference type="Pfam" id="PF13087">
    <property type="entry name" value="AAA_12"/>
    <property type="match status" value="1"/>
</dbReference>
<name>G8RRT6_MYCRN</name>
<feature type="domain" description="DNA2/NAM7 helicase-like C-terminal" evidence="8">
    <location>
        <begin position="1163"/>
        <end position="1334"/>
    </location>
</feature>
<dbReference type="GO" id="GO:0005524">
    <property type="term" value="F:ATP binding"/>
    <property type="evidence" value="ECO:0007669"/>
    <property type="project" value="UniProtKB-KW"/>
</dbReference>
<dbReference type="eggNOG" id="COG2852">
    <property type="taxonomic scope" value="Bacteria"/>
</dbReference>
<dbReference type="InterPro" id="IPR041677">
    <property type="entry name" value="DNA2/NAM7_AAA_11"/>
</dbReference>
<organism evidence="10 11">
    <name type="scientific">Mycolicibacterium rhodesiae (strain NBB3)</name>
    <name type="common">Mycobacterium rhodesiae</name>
    <dbReference type="NCBI Taxonomy" id="710685"/>
    <lineage>
        <taxon>Bacteria</taxon>
        <taxon>Bacillati</taxon>
        <taxon>Actinomycetota</taxon>
        <taxon>Actinomycetes</taxon>
        <taxon>Mycobacteriales</taxon>
        <taxon>Mycobacteriaceae</taxon>
        <taxon>Mycolicibacterium</taxon>
    </lineage>
</organism>
<evidence type="ECO:0000256" key="5">
    <source>
        <dbReference type="ARBA" id="ARBA00022840"/>
    </source>
</evidence>
<dbReference type="STRING" id="710685.MycrhN_0897"/>
<evidence type="ECO:0000256" key="2">
    <source>
        <dbReference type="ARBA" id="ARBA00022741"/>
    </source>
</evidence>
<dbReference type="SUPFAM" id="SSF52540">
    <property type="entry name" value="P-loop containing nucleoside triphosphate hydrolases"/>
    <property type="match status" value="1"/>
</dbReference>
<gene>
    <name evidence="10" type="ordered locus">MycrhN_0897</name>
</gene>
<feature type="domain" description="Restriction endonuclease type II-like" evidence="9">
    <location>
        <begin position="1389"/>
        <end position="1481"/>
    </location>
</feature>
<dbReference type="InterPro" id="IPR049468">
    <property type="entry name" value="Restrct_endonuc-II-like_dom"/>
</dbReference>
<evidence type="ECO:0000256" key="3">
    <source>
        <dbReference type="ARBA" id="ARBA00022801"/>
    </source>
</evidence>
<dbReference type="InterPro" id="IPR011335">
    <property type="entry name" value="Restrct_endonuc-II-like"/>
</dbReference>
<evidence type="ECO:0000256" key="1">
    <source>
        <dbReference type="ARBA" id="ARBA00007913"/>
    </source>
</evidence>
<dbReference type="PANTHER" id="PTHR43788">
    <property type="entry name" value="DNA2/NAM7 HELICASE FAMILY MEMBER"/>
    <property type="match status" value="1"/>
</dbReference>
<dbReference type="GO" id="GO:0016787">
    <property type="term" value="F:hydrolase activity"/>
    <property type="evidence" value="ECO:0007669"/>
    <property type="project" value="UniProtKB-KW"/>
</dbReference>
<dbReference type="PANTHER" id="PTHR43788:SF8">
    <property type="entry name" value="DNA-BINDING PROTEIN SMUBP-2"/>
    <property type="match status" value="1"/>
</dbReference>
<dbReference type="eggNOG" id="COG1112">
    <property type="taxonomic scope" value="Bacteria"/>
</dbReference>
<dbReference type="GO" id="GO:0004386">
    <property type="term" value="F:helicase activity"/>
    <property type="evidence" value="ECO:0007669"/>
    <property type="project" value="UniProtKB-KW"/>
</dbReference>
<accession>G8RRT6</accession>
<comment type="similarity">
    <text evidence="1">Belongs to the DNA2/NAM7 helicase family.</text>
</comment>
<sequence>MVDQRSDVDGLVRKAVNLFTFLGRTQQLLVKPVRTVDGFEETVWFSKLPSHPAVRGRHGGMNLEAEEPLLEVDRFPRLDPPAVPDLLVEWVSGPLDEIEVPPALREEIFTDEPDRWRADSEVDADSSNNERDRRRVLLDEALGVAEAFEEWLPVWQSWADREREDAVARKLYKGLFAIYLKSTDHSEEFELVVGVGCLSWRPEGHEQVQRHVATAHVAVTFDEASGTLSVRQVPSPQSVVIELDMLDPSLVASPAAIDEIREAAAEYSAHVLDVAAIGDICRRLIFRLDPDAVYDDVLDVPTGAEPRGAFAPALILRRRTNRGLVQIYEQIVAQILASNQVPSGVLPLVDPDQQPETERSEAPGAVVTIDEEDFLPLPVNEQQRRVIDRVDAVAQTVVQGPPGTGKTHTAAALVSHLLAQGKRVLITAHTDRALREVRAKLPREIQSLAVSVIGQSRSDMADLRTAVENISRRADEFEPTESARAVEQHLARLDVLRRQRAETHARLVAVRKLEIETRTDGPVEGTLASIAYRVLQDESRFDWIREFDVDPLGSGITVSNAEVNRWRAILLDQDVAANEAEAANRLPSLDVVPSSDAFTAIVLRERQAVWAKEQFGALLMHESFDFVRSLDPALRHELRERVSALAERALSLEQRHETWMNEALRDVRTGRQQTWITRAQQVKALADSATAFISRLGPTVTVVVPDDISVQQQVAKTLLAHLQSGGKIKVQADGTPKFGAFTSKTIKQSDGFFRNVKVNGVPATTTEQLTAVIDWVEARRTITAMDQAWPVSVVIPQEDTLLEQVQWHRTEVEQLDKVLALGEQVEVERVWFQRNSLPVPNWNDLEEIRRYATLVEAAAASDEATAASAPIDQLVDAVCEGRPRPNLVPITTEIVRAMTERDLNAFNAARNRLEHLHYVADTVAERDRIHAVLVQSAPRLAEAIAADPGASEWDERLGSYEEAWRWEMTSRWVLAQDNEDVNSLKTKLSDIERQIRNEVERLAAERAWAHAVAPGRLTGSARANLTQYAQLVASLGKGTGKYAAKKRAEITEAMDRCRPSVPVWIMPIYRIAEQIRVQPNLYDVVIVDEASQAGLEASFLQYLAPKIVVIGDDKQVSPSAVGVDQQQLRDLANQYLATDPYRASWLDPRRSYFDEASMRFGGRITLVEHRRCVPEIIGFSNRVAYEPEGIRLVPVRQFGAERLDPIRVVHLKDGYEADNKTNPVEAEAVVDQVRKCLAEPQYDGKTIGVISLLGKEQARLIEHKLLDAVPPEEWTARELRCGDASDFQGSERDVMFLSMVKAPSETRRLSALTATQYVQRFNVAASRAKDQMWVYHSMAREDLTNTEDMRYQLLDYCYGVANQRGSETDGISLGVVPEDVLVAPFDSLFEQRVYNRIVYRGYTVHAQYPAQGYNIDMVIIGAKGKLAVECDGDFWHGPDVYEADLARQRELERCGWEFFRIRESIFYADMASSLKKLWDTLDELDIRTADWIDPSFDEDVSDEVAEAIDDLLIDEAIVDVADAGDALGELNSVIDIDSSPIADTIEVKSEPSSGGRHRAAEPSDIEQALDERGATEEVAGRYTLERPALVAEAVPQVRAAPTTQPALGSPLQPYVAFGETLPPVNQSSLSEMEANIVRIVSVEGPVLGHRIHNAYRDAYGGQRVGREIARLLNRAIAIAERHGHVVSDNPLNEAGLKPRTFRLPHQPAVVPRVLGPRTLNLVPPAELAHHLSDLLLDNDLQSNDELFRAVLDRLGLIKLTENARSVLAAAIALIPDAQPEAPAPAE</sequence>
<dbReference type="eggNOG" id="COG1061">
    <property type="taxonomic scope" value="Bacteria"/>
</dbReference>
<reference evidence="10 11" key="1">
    <citation type="submission" date="2011-12" db="EMBL/GenBank/DDBJ databases">
        <title>Complete sequence of Mycobacterium rhodesiae NBB3.</title>
        <authorList>
            <consortium name="US DOE Joint Genome Institute"/>
            <person name="Lucas S."/>
            <person name="Han J."/>
            <person name="Lapidus A."/>
            <person name="Cheng J.-F."/>
            <person name="Goodwin L."/>
            <person name="Pitluck S."/>
            <person name="Peters L."/>
            <person name="Mikhailova N."/>
            <person name="Gu W."/>
            <person name="Detter J.C."/>
            <person name="Han C."/>
            <person name="Tapia R."/>
            <person name="Land M."/>
            <person name="Hauser L."/>
            <person name="Kyrpides N."/>
            <person name="Ivanova N."/>
            <person name="Pagani I."/>
            <person name="Mattes T."/>
            <person name="Holmes A."/>
            <person name="Rutledge P."/>
            <person name="Paulsen I."/>
            <person name="Coleman N."/>
            <person name="Woyke T."/>
        </authorList>
    </citation>
    <scope>NUCLEOTIDE SEQUENCE [LARGE SCALE GENOMIC DNA]</scope>
    <source>
        <strain evidence="10 11">NBB3</strain>
    </source>
</reference>
<dbReference type="Pfam" id="PF18741">
    <property type="entry name" value="MTES_1575"/>
    <property type="match status" value="1"/>
</dbReference>
<dbReference type="HOGENOM" id="CLU_000738_1_0_11"/>
<proteinExistence type="inferred from homology"/>
<evidence type="ECO:0000259" key="7">
    <source>
        <dbReference type="Pfam" id="PF13086"/>
    </source>
</evidence>
<evidence type="ECO:0000313" key="10">
    <source>
        <dbReference type="EMBL" id="AEV71527.1"/>
    </source>
</evidence>
<protein>
    <submittedName>
        <fullName evidence="10">IstB-like ATP binding protein</fullName>
    </submittedName>
</protein>
<keyword evidence="11" id="KW-1185">Reference proteome</keyword>
<dbReference type="EMBL" id="CP003169">
    <property type="protein sequence ID" value="AEV71527.1"/>
    <property type="molecule type" value="Genomic_DNA"/>
</dbReference>
<evidence type="ECO:0000313" key="11">
    <source>
        <dbReference type="Proteomes" id="UP000005442"/>
    </source>
</evidence>
<dbReference type="Gene3D" id="3.40.50.300">
    <property type="entry name" value="P-loop containing nucleotide triphosphate hydrolases"/>
    <property type="match status" value="3"/>
</dbReference>
<keyword evidence="6" id="KW-0175">Coiled coil</keyword>
<dbReference type="InterPro" id="IPR047187">
    <property type="entry name" value="SF1_C_Upf1"/>
</dbReference>
<evidence type="ECO:0000259" key="8">
    <source>
        <dbReference type="Pfam" id="PF13087"/>
    </source>
</evidence>
<evidence type="ECO:0000256" key="6">
    <source>
        <dbReference type="SAM" id="Coils"/>
    </source>
</evidence>